<dbReference type="OrthoDB" id="9789398at2"/>
<accession>A0A318KFE6</accession>
<feature type="domain" description="Ketoreductase" evidence="3">
    <location>
        <begin position="9"/>
        <end position="190"/>
    </location>
</feature>
<comment type="caution">
    <text evidence="4">The sequence shown here is derived from an EMBL/GenBank/DDBJ whole genome shotgun (WGS) entry which is preliminary data.</text>
</comment>
<protein>
    <submittedName>
        <fullName evidence="4">NAD(P)-dependent dehydrogenase (Short-subunit alcohol dehydrogenase family)</fullName>
    </submittedName>
</protein>
<dbReference type="Gene3D" id="3.40.50.720">
    <property type="entry name" value="NAD(P)-binding Rossmann-like Domain"/>
    <property type="match status" value="1"/>
</dbReference>
<dbReference type="FunFam" id="3.40.50.720:FF:000084">
    <property type="entry name" value="Short-chain dehydrogenase reductase"/>
    <property type="match status" value="1"/>
</dbReference>
<sequence length="264" mass="27393">MTDQNLTGRVALVTGASRGIGLATARHLAAAGARVVLTSRSQESAEAAAATIGDRARGFGAHATDEDQAQRCVDFTISTFGSLDILVNNAGTNPAFGRLIDQDHRRFTKTVEVNLWAPILWTALAARAWMSEHGGAVVNTASIGATVHEPGLGVYNASKAALIYTTEQLALELAPNIRVNAVAPGVIRTELARALWEQREPALAAATALARIGEPDDVAAAIAYLVSDAACWTTGTTLVIDGGQRLGTATGFGDTGRPVAGRPA</sequence>
<evidence type="ECO:0000256" key="2">
    <source>
        <dbReference type="ARBA" id="ARBA00023002"/>
    </source>
</evidence>
<dbReference type="InterPro" id="IPR036291">
    <property type="entry name" value="NAD(P)-bd_dom_sf"/>
</dbReference>
<evidence type="ECO:0000256" key="1">
    <source>
        <dbReference type="ARBA" id="ARBA00006484"/>
    </source>
</evidence>
<evidence type="ECO:0000313" key="4">
    <source>
        <dbReference type="EMBL" id="PXX70962.1"/>
    </source>
</evidence>
<evidence type="ECO:0000259" key="3">
    <source>
        <dbReference type="SMART" id="SM00822"/>
    </source>
</evidence>
<dbReference type="PANTHER" id="PTHR43943:SF2">
    <property type="entry name" value="DEHYDROGENASE_REDUCTASE 4"/>
    <property type="match status" value="1"/>
</dbReference>
<dbReference type="Pfam" id="PF13561">
    <property type="entry name" value="adh_short_C2"/>
    <property type="match status" value="1"/>
</dbReference>
<comment type="similarity">
    <text evidence="1">Belongs to the short-chain dehydrogenases/reductases (SDR) family.</text>
</comment>
<dbReference type="RefSeq" id="WP_040743258.1">
    <property type="nucleotide sequence ID" value="NZ_QJKF01000001.1"/>
</dbReference>
<dbReference type="SUPFAM" id="SSF51735">
    <property type="entry name" value="NAD(P)-binding Rossmann-fold domains"/>
    <property type="match status" value="1"/>
</dbReference>
<dbReference type="EMBL" id="QJKF01000001">
    <property type="protein sequence ID" value="PXX70962.1"/>
    <property type="molecule type" value="Genomic_DNA"/>
</dbReference>
<keyword evidence="5" id="KW-1185">Reference proteome</keyword>
<organism evidence="4 5">
    <name type="scientific">Nocardia tenerifensis</name>
    <dbReference type="NCBI Taxonomy" id="228006"/>
    <lineage>
        <taxon>Bacteria</taxon>
        <taxon>Bacillati</taxon>
        <taxon>Actinomycetota</taxon>
        <taxon>Actinomycetes</taxon>
        <taxon>Mycobacteriales</taxon>
        <taxon>Nocardiaceae</taxon>
        <taxon>Nocardia</taxon>
    </lineage>
</organism>
<proteinExistence type="inferred from homology"/>
<dbReference type="PRINTS" id="PR00081">
    <property type="entry name" value="GDHRDH"/>
</dbReference>
<gene>
    <name evidence="4" type="ORF">DFR70_101383</name>
</gene>
<dbReference type="AlphaFoldDB" id="A0A318KFE6"/>
<dbReference type="PANTHER" id="PTHR43943">
    <property type="entry name" value="DEHYDROGENASE/REDUCTASE (SDR FAMILY) MEMBER 4"/>
    <property type="match status" value="1"/>
</dbReference>
<dbReference type="InterPro" id="IPR057326">
    <property type="entry name" value="KR_dom"/>
</dbReference>
<dbReference type="SMART" id="SM00822">
    <property type="entry name" value="PKS_KR"/>
    <property type="match status" value="1"/>
</dbReference>
<dbReference type="CDD" id="cd05233">
    <property type="entry name" value="SDR_c"/>
    <property type="match status" value="1"/>
</dbReference>
<name>A0A318KFE6_9NOCA</name>
<dbReference type="InterPro" id="IPR002347">
    <property type="entry name" value="SDR_fam"/>
</dbReference>
<dbReference type="Proteomes" id="UP000247569">
    <property type="component" value="Unassembled WGS sequence"/>
</dbReference>
<dbReference type="PRINTS" id="PR00080">
    <property type="entry name" value="SDRFAMILY"/>
</dbReference>
<evidence type="ECO:0000313" key="5">
    <source>
        <dbReference type="Proteomes" id="UP000247569"/>
    </source>
</evidence>
<keyword evidence="2" id="KW-0560">Oxidoreductase</keyword>
<dbReference type="NCBIfam" id="NF005559">
    <property type="entry name" value="PRK07231.1"/>
    <property type="match status" value="1"/>
</dbReference>
<dbReference type="GO" id="GO:0016491">
    <property type="term" value="F:oxidoreductase activity"/>
    <property type="evidence" value="ECO:0007669"/>
    <property type="project" value="UniProtKB-KW"/>
</dbReference>
<reference evidence="4 5" key="1">
    <citation type="submission" date="2018-05" db="EMBL/GenBank/DDBJ databases">
        <title>Genomic Encyclopedia of Type Strains, Phase IV (KMG-IV): sequencing the most valuable type-strain genomes for metagenomic binning, comparative biology and taxonomic classification.</title>
        <authorList>
            <person name="Goeker M."/>
        </authorList>
    </citation>
    <scope>NUCLEOTIDE SEQUENCE [LARGE SCALE GENOMIC DNA]</scope>
    <source>
        <strain evidence="4 5">DSM 44704</strain>
    </source>
</reference>